<comment type="caution">
    <text evidence="1">The sequence shown here is derived from an EMBL/GenBank/DDBJ whole genome shotgun (WGS) entry which is preliminary data.</text>
</comment>
<name>A0A9N8HY56_9STRA</name>
<gene>
    <name evidence="1" type="ORF">SEMRO_2747_G336160.1</name>
</gene>
<evidence type="ECO:0000313" key="2">
    <source>
        <dbReference type="Proteomes" id="UP001153069"/>
    </source>
</evidence>
<dbReference type="AlphaFoldDB" id="A0A9N8HY56"/>
<organism evidence="1 2">
    <name type="scientific">Seminavis robusta</name>
    <dbReference type="NCBI Taxonomy" id="568900"/>
    <lineage>
        <taxon>Eukaryota</taxon>
        <taxon>Sar</taxon>
        <taxon>Stramenopiles</taxon>
        <taxon>Ochrophyta</taxon>
        <taxon>Bacillariophyta</taxon>
        <taxon>Bacillariophyceae</taxon>
        <taxon>Bacillariophycidae</taxon>
        <taxon>Naviculales</taxon>
        <taxon>Naviculaceae</taxon>
        <taxon>Seminavis</taxon>
    </lineage>
</organism>
<protein>
    <submittedName>
        <fullName evidence="1">Uncharacterized protein</fullName>
    </submittedName>
</protein>
<sequence length="263" mass="30104">MTKLLVSPFSRRRLVLASIFRSKSPAKKKAARGNDDTGTWKDHDSNLVMDKTEEEEGSSVEIALMKLEESDTEVTVGSTSSWVSLELPLKPDAEVQVAIKAKPQPKKKSVAFSDVTVRQYELILGDNPGCKYPLSLGWNYAEQAMVQVDAFEQDRERRMDVSKNDRIEPRLYFAPDETSPLYMAADHYLSDVHMEQDYSDYKPHVPTELSLYERRARLRAFGYTEANLRNLERQRLTALALEWKNGGTPAFPFSHKYVSRYTK</sequence>
<keyword evidence="2" id="KW-1185">Reference proteome</keyword>
<reference evidence="1" key="1">
    <citation type="submission" date="2020-06" db="EMBL/GenBank/DDBJ databases">
        <authorList>
            <consortium name="Plant Systems Biology data submission"/>
        </authorList>
    </citation>
    <scope>NUCLEOTIDE SEQUENCE</scope>
    <source>
        <strain evidence="1">D6</strain>
    </source>
</reference>
<evidence type="ECO:0000313" key="1">
    <source>
        <dbReference type="EMBL" id="CAB9530111.1"/>
    </source>
</evidence>
<accession>A0A9N8HY56</accession>
<dbReference type="EMBL" id="CAICTM010002745">
    <property type="protein sequence ID" value="CAB9530111.1"/>
    <property type="molecule type" value="Genomic_DNA"/>
</dbReference>
<proteinExistence type="predicted"/>
<dbReference type="OrthoDB" id="48791at2759"/>
<dbReference type="Proteomes" id="UP001153069">
    <property type="component" value="Unassembled WGS sequence"/>
</dbReference>